<dbReference type="SMART" id="SM00388">
    <property type="entry name" value="HisKA"/>
    <property type="match status" value="1"/>
</dbReference>
<keyword evidence="4" id="KW-0418">Kinase</keyword>
<organism evidence="10">
    <name type="scientific">Leptolyngbya sp. NK1-12</name>
    <dbReference type="NCBI Taxonomy" id="2547451"/>
    <lineage>
        <taxon>Bacteria</taxon>
        <taxon>Bacillati</taxon>
        <taxon>Cyanobacteriota</taxon>
        <taxon>Cyanophyceae</taxon>
        <taxon>Leptolyngbyales</taxon>
        <taxon>Leptolyngbyaceae</taxon>
        <taxon>Leptolyngbya group</taxon>
        <taxon>Leptolyngbya</taxon>
    </lineage>
</organism>
<keyword evidence="7" id="KW-0175">Coiled coil</keyword>
<dbReference type="Gene3D" id="3.40.50.2300">
    <property type="match status" value="1"/>
</dbReference>
<evidence type="ECO:0000256" key="2">
    <source>
        <dbReference type="ARBA" id="ARBA00012438"/>
    </source>
</evidence>
<dbReference type="SUPFAM" id="SSF52172">
    <property type="entry name" value="CheY-like"/>
    <property type="match status" value="1"/>
</dbReference>
<evidence type="ECO:0000256" key="6">
    <source>
        <dbReference type="PROSITE-ProRule" id="PRU00169"/>
    </source>
</evidence>
<reference evidence="10" key="1">
    <citation type="submission" date="2020-05" db="EMBL/GenBank/DDBJ databases">
        <authorList>
            <person name="Zhu T."/>
            <person name="Keshari N."/>
            <person name="Lu X."/>
        </authorList>
    </citation>
    <scope>NUCLEOTIDE SEQUENCE</scope>
    <source>
        <strain evidence="10">NK1-12</strain>
    </source>
</reference>
<feature type="domain" description="Histidine kinase" evidence="8">
    <location>
        <begin position="181"/>
        <end position="420"/>
    </location>
</feature>
<proteinExistence type="predicted"/>
<dbReference type="InterPro" id="IPR011006">
    <property type="entry name" value="CheY-like_superfamily"/>
</dbReference>
<dbReference type="Pfam" id="PF00512">
    <property type="entry name" value="HisKA"/>
    <property type="match status" value="1"/>
</dbReference>
<comment type="catalytic activity">
    <reaction evidence="1">
        <text>ATP + protein L-histidine = ADP + protein N-phospho-L-histidine.</text>
        <dbReference type="EC" id="2.7.13.3"/>
    </reaction>
</comment>
<dbReference type="CDD" id="cd19920">
    <property type="entry name" value="REC_PA4781-like"/>
    <property type="match status" value="1"/>
</dbReference>
<dbReference type="AlphaFoldDB" id="A0AA96WBS2"/>
<dbReference type="InterPro" id="IPR001789">
    <property type="entry name" value="Sig_transdc_resp-reg_receiver"/>
</dbReference>
<gene>
    <name evidence="10" type="ORF">HJG54_11620</name>
</gene>
<dbReference type="EMBL" id="CP053586">
    <property type="protein sequence ID" value="WNZ23437.1"/>
    <property type="molecule type" value="Genomic_DNA"/>
</dbReference>
<dbReference type="InterPro" id="IPR003661">
    <property type="entry name" value="HisK_dim/P_dom"/>
</dbReference>
<evidence type="ECO:0000256" key="1">
    <source>
        <dbReference type="ARBA" id="ARBA00000085"/>
    </source>
</evidence>
<keyword evidence="5" id="KW-0902">Two-component regulatory system</keyword>
<evidence type="ECO:0000256" key="4">
    <source>
        <dbReference type="ARBA" id="ARBA00022777"/>
    </source>
</evidence>
<name>A0AA96WBS2_9CYAN</name>
<keyword evidence="4" id="KW-0808">Transferase</keyword>
<dbReference type="InterPro" id="IPR036097">
    <property type="entry name" value="HisK_dim/P_sf"/>
</dbReference>
<dbReference type="InterPro" id="IPR003594">
    <property type="entry name" value="HATPase_dom"/>
</dbReference>
<dbReference type="Pfam" id="PF02518">
    <property type="entry name" value="HATPase_c"/>
    <property type="match status" value="1"/>
</dbReference>
<feature type="domain" description="Response regulatory" evidence="9">
    <location>
        <begin position="6"/>
        <end position="122"/>
    </location>
</feature>
<dbReference type="PRINTS" id="PR00344">
    <property type="entry name" value="BCTRLSENSOR"/>
</dbReference>
<dbReference type="InterPro" id="IPR005467">
    <property type="entry name" value="His_kinase_dom"/>
</dbReference>
<dbReference type="GO" id="GO:0000155">
    <property type="term" value="F:phosphorelay sensor kinase activity"/>
    <property type="evidence" value="ECO:0007669"/>
    <property type="project" value="InterPro"/>
</dbReference>
<evidence type="ECO:0000256" key="5">
    <source>
        <dbReference type="ARBA" id="ARBA00023012"/>
    </source>
</evidence>
<dbReference type="PROSITE" id="PS50110">
    <property type="entry name" value="RESPONSE_REGULATORY"/>
    <property type="match status" value="1"/>
</dbReference>
<dbReference type="SMART" id="SM00387">
    <property type="entry name" value="HATPase_c"/>
    <property type="match status" value="1"/>
</dbReference>
<keyword evidence="3 6" id="KW-0597">Phosphoprotein</keyword>
<dbReference type="InterPro" id="IPR004358">
    <property type="entry name" value="Sig_transdc_His_kin-like_C"/>
</dbReference>
<dbReference type="PANTHER" id="PTHR43065:SF42">
    <property type="entry name" value="TWO-COMPONENT SENSOR PPRA"/>
    <property type="match status" value="1"/>
</dbReference>
<dbReference type="Gene3D" id="3.30.565.10">
    <property type="entry name" value="Histidine kinase-like ATPase, C-terminal domain"/>
    <property type="match status" value="1"/>
</dbReference>
<evidence type="ECO:0000256" key="3">
    <source>
        <dbReference type="ARBA" id="ARBA00022553"/>
    </source>
</evidence>
<protein>
    <recommendedName>
        <fullName evidence="2">histidine kinase</fullName>
        <ecNumber evidence="2">2.7.13.3</ecNumber>
    </recommendedName>
</protein>
<dbReference type="InterPro" id="IPR036890">
    <property type="entry name" value="HATPase_C_sf"/>
</dbReference>
<dbReference type="SUPFAM" id="SSF47384">
    <property type="entry name" value="Homodimeric domain of signal transducing histidine kinase"/>
    <property type="match status" value="1"/>
</dbReference>
<dbReference type="SUPFAM" id="SSF55874">
    <property type="entry name" value="ATPase domain of HSP90 chaperone/DNA topoisomerase II/histidine kinase"/>
    <property type="match status" value="1"/>
</dbReference>
<dbReference type="Gene3D" id="1.10.287.130">
    <property type="match status" value="1"/>
</dbReference>
<dbReference type="PROSITE" id="PS50109">
    <property type="entry name" value="HIS_KIN"/>
    <property type="match status" value="1"/>
</dbReference>
<dbReference type="Pfam" id="PF00072">
    <property type="entry name" value="Response_reg"/>
    <property type="match status" value="1"/>
</dbReference>
<feature type="modified residue" description="4-aspartylphosphate" evidence="6">
    <location>
        <position position="55"/>
    </location>
</feature>
<feature type="coiled-coil region" evidence="7">
    <location>
        <begin position="138"/>
        <end position="165"/>
    </location>
</feature>
<dbReference type="RefSeq" id="WP_316435104.1">
    <property type="nucleotide sequence ID" value="NZ_CP053586.1"/>
</dbReference>
<sequence>MDNRENILVVDDKPDNLRLLSNILVKEGYKVRKVLNGRLAIDAAQLDPPDLILLDIMMPDPDGYQVCQALKANPQTQEIPIIFLSALDTVTNKVKAFTVGGVDYITKPFQQEEVLARVKTHLNLQRLNRALQQRNLLLKQEVKRRRKTEATLKQTLQELQDTQKQIILKEKLASLGALMAGIAHELRNPLNFVNNYAEGSIELVDDILADLVIQLAPDQSEALQAALAEVRANAVAIHQHGQRAERIIQTMMQHTRTEPGERQLVNLANLLKEATELAYHSRRAQFPDFNVTIETDHDATLGFVNVAPSDLSRAFINLIDNACYAVYKQQQQNPAHAPRIAITTRKLVDQIEIKIWDNGIGIESDTLTKVFDPFFTTKANEGTGLGLSITYDVIVGQHRGTLSVNSEPGSFTEFIVTLPL</sequence>
<accession>A0AA96WBS2</accession>
<dbReference type="PANTHER" id="PTHR43065">
    <property type="entry name" value="SENSOR HISTIDINE KINASE"/>
    <property type="match status" value="1"/>
</dbReference>
<evidence type="ECO:0000256" key="7">
    <source>
        <dbReference type="SAM" id="Coils"/>
    </source>
</evidence>
<dbReference type="SMART" id="SM00448">
    <property type="entry name" value="REC"/>
    <property type="match status" value="1"/>
</dbReference>
<evidence type="ECO:0000313" key="10">
    <source>
        <dbReference type="EMBL" id="WNZ23437.1"/>
    </source>
</evidence>
<evidence type="ECO:0000259" key="8">
    <source>
        <dbReference type="PROSITE" id="PS50109"/>
    </source>
</evidence>
<dbReference type="EC" id="2.7.13.3" evidence="2"/>
<evidence type="ECO:0000259" key="9">
    <source>
        <dbReference type="PROSITE" id="PS50110"/>
    </source>
</evidence>
<dbReference type="CDD" id="cd00082">
    <property type="entry name" value="HisKA"/>
    <property type="match status" value="1"/>
</dbReference>